<proteinExistence type="predicted"/>
<keyword evidence="3" id="KW-1185">Reference proteome</keyword>
<reference evidence="2 3" key="1">
    <citation type="submission" date="2016-10" db="EMBL/GenBank/DDBJ databases">
        <authorList>
            <person name="de Groot N.N."/>
        </authorList>
    </citation>
    <scope>NUCLEOTIDE SEQUENCE [LARGE SCALE GENOMIC DNA]</scope>
    <source>
        <strain evidence="2 3">A52C2</strain>
    </source>
</reference>
<dbReference type="RefSeq" id="WP_143061853.1">
    <property type="nucleotide sequence ID" value="NZ_FOFG01000001.1"/>
</dbReference>
<sequence length="109" mass="11972">MAVFPYDQLVERRAQQIFERENGRGKWDLPEVRSKISIKRDETAAEPQSKDMCRKQARNELLAEGIIPASTAERAASAPSSGSRARAGDPLKVGSRSSALGLNRFGIKS</sequence>
<evidence type="ECO:0000256" key="1">
    <source>
        <dbReference type="SAM" id="MobiDB-lite"/>
    </source>
</evidence>
<gene>
    <name evidence="2" type="ORF">SAMN05216548_101356</name>
</gene>
<protein>
    <submittedName>
        <fullName evidence="2">Uncharacterized protein</fullName>
    </submittedName>
</protein>
<evidence type="ECO:0000313" key="2">
    <source>
        <dbReference type="EMBL" id="SEP72928.1"/>
    </source>
</evidence>
<dbReference type="AlphaFoldDB" id="A0A1H9AAB9"/>
<feature type="region of interest" description="Disordered" evidence="1">
    <location>
        <begin position="65"/>
        <end position="109"/>
    </location>
</feature>
<evidence type="ECO:0000313" key="3">
    <source>
        <dbReference type="Proteomes" id="UP000199647"/>
    </source>
</evidence>
<accession>A0A1H9AAB9</accession>
<organism evidence="2 3">
    <name type="scientific">Faunimonas pinastri</name>
    <dbReference type="NCBI Taxonomy" id="1855383"/>
    <lineage>
        <taxon>Bacteria</taxon>
        <taxon>Pseudomonadati</taxon>
        <taxon>Pseudomonadota</taxon>
        <taxon>Alphaproteobacteria</taxon>
        <taxon>Hyphomicrobiales</taxon>
        <taxon>Afifellaceae</taxon>
        <taxon>Faunimonas</taxon>
    </lineage>
</organism>
<dbReference type="EMBL" id="FOFG01000001">
    <property type="protein sequence ID" value="SEP72928.1"/>
    <property type="molecule type" value="Genomic_DNA"/>
</dbReference>
<feature type="compositionally biased region" description="Low complexity" evidence="1">
    <location>
        <begin position="72"/>
        <end position="85"/>
    </location>
</feature>
<dbReference type="Proteomes" id="UP000199647">
    <property type="component" value="Unassembled WGS sequence"/>
</dbReference>
<name>A0A1H9AAB9_9HYPH</name>